<dbReference type="Pfam" id="PF01467">
    <property type="entry name" value="CTP_transf_like"/>
    <property type="match status" value="1"/>
</dbReference>
<dbReference type="STRING" id="29349.CLOTH_08720"/>
<keyword evidence="13" id="KW-1185">Reference proteome</keyword>
<evidence type="ECO:0000256" key="8">
    <source>
        <dbReference type="ARBA" id="ARBA00022840"/>
    </source>
</evidence>
<dbReference type="OrthoDB" id="1703792at2"/>
<dbReference type="Gene3D" id="3.40.50.620">
    <property type="entry name" value="HUPs"/>
    <property type="match status" value="1"/>
</dbReference>
<dbReference type="SUPFAM" id="SSF48371">
    <property type="entry name" value="ARM repeat"/>
    <property type="match status" value="1"/>
</dbReference>
<evidence type="ECO:0000256" key="2">
    <source>
        <dbReference type="ARBA" id="ARBA00005019"/>
    </source>
</evidence>
<dbReference type="RefSeq" id="WP_079411559.1">
    <property type="nucleotide sequence ID" value="NZ_MZGW01000002.1"/>
</dbReference>
<protein>
    <recommendedName>
        <fullName evidence="3">nicotinate-nucleotide adenylyltransferase</fullName>
        <ecNumber evidence="3">2.7.7.18</ecNumber>
    </recommendedName>
</protein>
<keyword evidence="5 12" id="KW-0808">Transferase</keyword>
<evidence type="ECO:0000256" key="5">
    <source>
        <dbReference type="ARBA" id="ARBA00022679"/>
    </source>
</evidence>
<comment type="function">
    <text evidence="1">Catalyzes the reversible adenylation of nicotinate mononucleotide (NaMN) to nicotinic acid adenine dinucleotide (NaAD).</text>
</comment>
<dbReference type="GO" id="GO:0009435">
    <property type="term" value="P:NAD+ biosynthetic process"/>
    <property type="evidence" value="ECO:0007669"/>
    <property type="project" value="InterPro"/>
</dbReference>
<dbReference type="InterPro" id="IPR005248">
    <property type="entry name" value="NadD/NMNAT"/>
</dbReference>
<evidence type="ECO:0000256" key="4">
    <source>
        <dbReference type="ARBA" id="ARBA00022642"/>
    </source>
</evidence>
<reference evidence="12 13" key="1">
    <citation type="submission" date="2017-03" db="EMBL/GenBank/DDBJ databases">
        <title>Genome sequence of Clostridium thermoalcaliphilum DSM 7309.</title>
        <authorList>
            <person name="Poehlein A."/>
            <person name="Daniel R."/>
        </authorList>
    </citation>
    <scope>NUCLEOTIDE SEQUENCE [LARGE SCALE GENOMIC DNA]</scope>
    <source>
        <strain evidence="12 13">DSM 7309</strain>
    </source>
</reference>
<dbReference type="EMBL" id="MZGW01000002">
    <property type="protein sequence ID" value="OPJ56467.1"/>
    <property type="molecule type" value="Genomic_DNA"/>
</dbReference>
<keyword evidence="4" id="KW-0662">Pyridine nucleotide biosynthesis</keyword>
<comment type="catalytic activity">
    <reaction evidence="10">
        <text>nicotinate beta-D-ribonucleotide + ATP + H(+) = deamido-NAD(+) + diphosphate</text>
        <dbReference type="Rhea" id="RHEA:22860"/>
        <dbReference type="ChEBI" id="CHEBI:15378"/>
        <dbReference type="ChEBI" id="CHEBI:30616"/>
        <dbReference type="ChEBI" id="CHEBI:33019"/>
        <dbReference type="ChEBI" id="CHEBI:57502"/>
        <dbReference type="ChEBI" id="CHEBI:58437"/>
        <dbReference type="EC" id="2.7.7.18"/>
    </reaction>
</comment>
<comment type="caution">
    <text evidence="12">The sequence shown here is derived from an EMBL/GenBank/DDBJ whole genome shotgun (WGS) entry which is preliminary data.</text>
</comment>
<evidence type="ECO:0000256" key="6">
    <source>
        <dbReference type="ARBA" id="ARBA00022695"/>
    </source>
</evidence>
<feature type="domain" description="Cytidyltransferase-like" evidence="11">
    <location>
        <begin position="923"/>
        <end position="1087"/>
    </location>
</feature>
<evidence type="ECO:0000256" key="9">
    <source>
        <dbReference type="ARBA" id="ARBA00023027"/>
    </source>
</evidence>
<dbReference type="InterPro" id="IPR004821">
    <property type="entry name" value="Cyt_trans-like"/>
</dbReference>
<proteinExistence type="predicted"/>
<keyword evidence="7" id="KW-0547">Nucleotide-binding</keyword>
<evidence type="ECO:0000256" key="7">
    <source>
        <dbReference type="ARBA" id="ARBA00022741"/>
    </source>
</evidence>
<dbReference type="Proteomes" id="UP000190140">
    <property type="component" value="Unassembled WGS sequence"/>
</dbReference>
<dbReference type="SUPFAM" id="SSF52374">
    <property type="entry name" value="Nucleotidylyl transferase"/>
    <property type="match status" value="1"/>
</dbReference>
<evidence type="ECO:0000256" key="1">
    <source>
        <dbReference type="ARBA" id="ARBA00002324"/>
    </source>
</evidence>
<name>A0A1V4IAB8_9FIRM</name>
<dbReference type="PANTHER" id="PTHR39321">
    <property type="entry name" value="NICOTINATE-NUCLEOTIDE ADENYLYLTRANSFERASE-RELATED"/>
    <property type="match status" value="1"/>
</dbReference>
<dbReference type="InterPro" id="IPR016024">
    <property type="entry name" value="ARM-type_fold"/>
</dbReference>
<dbReference type="SUPFAM" id="SSF109604">
    <property type="entry name" value="HD-domain/PDEase-like"/>
    <property type="match status" value="1"/>
</dbReference>
<dbReference type="PANTHER" id="PTHR39321:SF3">
    <property type="entry name" value="PHOSPHOPANTETHEINE ADENYLYLTRANSFERASE"/>
    <property type="match status" value="1"/>
</dbReference>
<keyword evidence="9" id="KW-0520">NAD</keyword>
<keyword evidence="6 12" id="KW-0548">Nucleotidyltransferase</keyword>
<evidence type="ECO:0000313" key="12">
    <source>
        <dbReference type="EMBL" id="OPJ56467.1"/>
    </source>
</evidence>
<evidence type="ECO:0000256" key="3">
    <source>
        <dbReference type="ARBA" id="ARBA00012389"/>
    </source>
</evidence>
<organism evidence="12 13">
    <name type="scientific">Alkalithermobacter paradoxus</name>
    <dbReference type="NCBI Taxonomy" id="29349"/>
    <lineage>
        <taxon>Bacteria</taxon>
        <taxon>Bacillati</taxon>
        <taxon>Bacillota</taxon>
        <taxon>Clostridia</taxon>
        <taxon>Peptostreptococcales</taxon>
        <taxon>Tepidibacteraceae</taxon>
        <taxon>Alkalithermobacter</taxon>
    </lineage>
</organism>
<dbReference type="EC" id="2.7.7.18" evidence="3"/>
<gene>
    <name evidence="12" type="primary">nadD_1</name>
    <name evidence="12" type="ORF">CLOTH_08720</name>
</gene>
<evidence type="ECO:0000259" key="11">
    <source>
        <dbReference type="Pfam" id="PF01467"/>
    </source>
</evidence>
<dbReference type="GO" id="GO:0004515">
    <property type="term" value="F:nicotinate-nucleotide adenylyltransferase activity"/>
    <property type="evidence" value="ECO:0007669"/>
    <property type="project" value="UniProtKB-EC"/>
</dbReference>
<comment type="pathway">
    <text evidence="2">Cofactor biosynthesis; NAD(+) biosynthesis; deamido-NAD(+) from nicotinate D-ribonucleotide: step 1/1.</text>
</comment>
<evidence type="ECO:0000313" key="13">
    <source>
        <dbReference type="Proteomes" id="UP000190140"/>
    </source>
</evidence>
<evidence type="ECO:0000256" key="10">
    <source>
        <dbReference type="ARBA" id="ARBA00048721"/>
    </source>
</evidence>
<dbReference type="InterPro" id="IPR014729">
    <property type="entry name" value="Rossmann-like_a/b/a_fold"/>
</dbReference>
<accession>A0A1V4IAB8</accession>
<keyword evidence="8" id="KW-0067">ATP-binding</keyword>
<dbReference type="GO" id="GO:0005524">
    <property type="term" value="F:ATP binding"/>
    <property type="evidence" value="ECO:0007669"/>
    <property type="project" value="UniProtKB-KW"/>
</dbReference>
<sequence length="1605" mass="186729">MNNSICAKIHNNILNTLLNSDFLQSFSLDKDLISNHVYKSEFLKNIETMVSRNDYSCSSVLSLCQDILNEIHNDIANDNWLISIYNIALSKSFPSALNIDLRAIPQSLYTACHVYLNILRVFCDFEKLSNSSSWQSKYPLNFLSYDEESRLEDSSEYKIFKKAFEDEYVYEMMKLNQEVLNHNTLDHICGVHSLALFISRQLNLLNIPLDLGRVSGACAGHDIGKFGCRADESNRVAYLHYYYTDQWFKKHNITYIGHIALNHSVWDLELENLPLESLILIYCDFRVKNKKDSNGKYKMHMVTLDEAFDVILNKLDNVDYEKEKRYKKVYAKLKDFEDYMINLGVNVDIENKTYKYKKAKYYYSLMHDQEIIQNIKYLSVNHNINLMYKLRTEASLNSILEISRSSNEKDNLREYLQAFKEYSTYLTQNQKLIMLKFLYEQLINPEDDIRRECSELIGNIISIFDEDYRKEIPKDVSVASQNITSYDLLDEYINLFINPDHKIIELHQKWIGYSLSNMISSLFSSCRKDQMQGYISILSKYYNKELYNYSSIELYLLNCIKHIPIQYDSEYKHIFLEYTLFMIKHKNDNLRLSALNTAYTLLYKVDKNSDFINKLKHILIKKNFPSLIPSENFINMKIARAIGLDKNTVNKYIDFYNNDESEFPRIYLTNLKTSTPWIIKKINIELLLSNALKNKSNIAYTAIHFCNILKVSGIESVRNTAGAALIKLMPHLSLEQRNDIAIELLRSLEIEGHQFSKYIPFYLGQIILYLQPVDLDELIEDLRLKIKKSDSNLSSLLLKTIAIAIKYYFDYKNRFAEAKTLYTQRLKKMLGILLNGLANYNSSIKRFSFKIIGTDIFGCSVLDVEEKKNIFRLMAKKMLNLLGNINANELDFLSISVGLNNIYRFISDLESNISLTRPTKIAFFPGTFDPFSLSHKEIAKKIESLGFEVYLAVDEFSWSKRTQPNMFRRNIINMSISDELNIFLYPEDFPVNIANPKDLKKLKDNFLGCEVYIVVGSDVVLNASAYKKDVCENCIQDFNHIIFERRNSDSPPDFDEQLKISLKKLNGEVLLLNLKSQYEDISSTQIRDYIDDNRDISNLIDSLAQKYIYEKGLYQREPRYKSLMDISSLDIDIFDNIDDNLINIICSKFLDDLGLFHSIKSSILDINSKVMMIKESNEVLGFCIFKELKQQRSNKKTVLINGIFTIDDFQDDLNQIILTEVLSICIEKGFTFAIYKNEFNDDLNKSIYETLHLYGFYKFETENGFMFGVDMSNPCILNLDVESVIKNPFRSNSNIKKSIVSSRKKLQKSIASLYPGHLVLPFDRNVLNKKLVNKICIENNVLPFTTSPRVLGDNICVPFGAILNGTIIPNTVTKSLHTEKLFTPDTKNFWIESFPYYLDLENQVKTISSFDRPVILVDDILNKGYRIKALDPIFKKQNINIKKIIVGILSKRGKDLMISQDRDVDSVYYIPNLRVWFNENVMYPFIGGDTLWRGSYPSRNLIPSINLILPYTSPYYIKEASVKSLYTLSKTCIENAISILETIESEYLVINERTLTLNNLGEVFIHPRYPDMGKDMHYNLNLNPSHYLKNHLEMLLRMEDMLNML</sequence>